<reference evidence="1 2" key="2">
    <citation type="submission" date="2015-03" db="EMBL/GenBank/DDBJ databases">
        <authorList>
            <person name="Chan K.-G."/>
        </authorList>
    </citation>
    <scope>NUCLEOTIDE SEQUENCE [LARGE SCALE GENOMIC DNA]</scope>
    <source>
        <strain evidence="1 2">RB-25</strain>
    </source>
</reference>
<sequence length="86" mass="9843">MRELSDIIASLRQRQTNIKFHELAKICNRWFGTPRSNSGSHKVYSMPWPGDPRVNIQRTDSGMAKVYQVKQVIAALTRLEEENGNA</sequence>
<dbReference type="Proteomes" id="UP000019030">
    <property type="component" value="Chromosome"/>
</dbReference>
<evidence type="ECO:0000313" key="2">
    <source>
        <dbReference type="Proteomes" id="UP000019030"/>
    </source>
</evidence>
<dbReference type="RefSeq" id="WP_024913959.1">
    <property type="nucleotide sequence ID" value="NZ_CP007044.2"/>
</dbReference>
<accession>W0LDS0</accession>
<name>W0LDS0_9GAMM</name>
<dbReference type="HOGENOM" id="CLU_164851_1_0_6"/>
<dbReference type="OrthoDB" id="308644at2"/>
<dbReference type="EMBL" id="CP007044">
    <property type="protein sequence ID" value="AHG20115.1"/>
    <property type="molecule type" value="Genomic_DNA"/>
</dbReference>
<gene>
    <name evidence="1" type="ORF">Z042_11145</name>
</gene>
<dbReference type="PATRIC" id="fig|1441930.4.peg.2215"/>
<protein>
    <submittedName>
        <fullName evidence="1">Toxin HicA</fullName>
    </submittedName>
</protein>
<organism evidence="1 2">
    <name type="scientific">Chania multitudinisentens RB-25</name>
    <dbReference type="NCBI Taxonomy" id="1441930"/>
    <lineage>
        <taxon>Bacteria</taxon>
        <taxon>Pseudomonadati</taxon>
        <taxon>Pseudomonadota</taxon>
        <taxon>Gammaproteobacteria</taxon>
        <taxon>Enterobacterales</taxon>
        <taxon>Yersiniaceae</taxon>
        <taxon>Chania</taxon>
    </lineage>
</organism>
<dbReference type="STRING" id="1441930.Z042_11145"/>
<proteinExistence type="predicted"/>
<dbReference type="eggNOG" id="ENOG5032YNH">
    <property type="taxonomic scope" value="Bacteria"/>
</dbReference>
<keyword evidence="2" id="KW-1185">Reference proteome</keyword>
<dbReference type="KEGG" id="sfo:Z042_11145"/>
<dbReference type="AlphaFoldDB" id="W0LDS0"/>
<evidence type="ECO:0000313" key="1">
    <source>
        <dbReference type="EMBL" id="AHG20115.1"/>
    </source>
</evidence>
<reference evidence="1 2" key="1">
    <citation type="submission" date="2014-01" db="EMBL/GenBank/DDBJ databases">
        <title>Isolation of Serratia multitudinisentens RB-25 from Ex-Landfill site.</title>
        <authorList>
            <person name="Robson E.H.J."/>
        </authorList>
    </citation>
    <scope>NUCLEOTIDE SEQUENCE [LARGE SCALE GENOMIC DNA]</scope>
    <source>
        <strain evidence="1 2">RB-25</strain>
    </source>
</reference>